<feature type="chain" id="PRO_5012613342" evidence="1">
    <location>
        <begin position="23"/>
        <end position="185"/>
    </location>
</feature>
<dbReference type="STRING" id="198312.SAMN02745193_02264"/>
<dbReference type="InterPro" id="IPR027396">
    <property type="entry name" value="DsrEFH-like"/>
</dbReference>
<dbReference type="PANTHER" id="PTHR37691:SF1">
    <property type="entry name" value="BLR3518 PROTEIN"/>
    <property type="match status" value="1"/>
</dbReference>
<dbReference type="RefSeq" id="WP_072675117.1">
    <property type="nucleotide sequence ID" value="NZ_FRDF01000013.1"/>
</dbReference>
<dbReference type="Pfam" id="PF02635">
    <property type="entry name" value="DsrE"/>
    <property type="match status" value="1"/>
</dbReference>
<reference evidence="3" key="1">
    <citation type="submission" date="2016-12" db="EMBL/GenBank/DDBJ databases">
        <authorList>
            <person name="Varghese N."/>
            <person name="Submissions S."/>
        </authorList>
    </citation>
    <scope>NUCLEOTIDE SEQUENCE [LARGE SCALE GENOMIC DNA]</scope>
    <source>
        <strain evidence="3">DSM 11032</strain>
    </source>
</reference>
<dbReference type="Gene3D" id="3.40.1260.10">
    <property type="entry name" value="DsrEFH-like"/>
    <property type="match status" value="1"/>
</dbReference>
<accession>A0A1M7SSC8</accession>
<evidence type="ECO:0000313" key="2">
    <source>
        <dbReference type="EMBL" id="SHN61415.1"/>
    </source>
</evidence>
<dbReference type="PANTHER" id="PTHR37691">
    <property type="entry name" value="BLR3518 PROTEIN"/>
    <property type="match status" value="1"/>
</dbReference>
<sequence length="185" mass="19202">MRIAMTLTFAGAFALAATPLAAQDMSAFKSGPVLEEFGAHAPVPGVEQLPADSTFAIAFDVSTPAAEGSTNRGFDSVARFLNMHVAHGVPQENIRLVVVVHGKAALELLTDKAHAANPLSRQGDNPSAKLVEALLAEDVRLILCGQSAAAYGIAPDDLIPGVEMALSAMTAHALLQSNGFTVNPF</sequence>
<evidence type="ECO:0000256" key="1">
    <source>
        <dbReference type="SAM" id="SignalP"/>
    </source>
</evidence>
<feature type="signal peptide" evidence="1">
    <location>
        <begin position="1"/>
        <end position="22"/>
    </location>
</feature>
<protein>
    <submittedName>
        <fullName evidence="2">DsrE/DsrF-like family protein</fullName>
    </submittedName>
</protein>
<gene>
    <name evidence="2" type="ORF">SAMN02745193_02264</name>
</gene>
<keyword evidence="3" id="KW-1185">Reference proteome</keyword>
<keyword evidence="1" id="KW-0732">Signal</keyword>
<name>A0A1M7SSC8_9SPHN</name>
<organism evidence="2 3">
    <name type="scientific">Erythrobacter sanguineus</name>
    <dbReference type="NCBI Taxonomy" id="198312"/>
    <lineage>
        <taxon>Bacteria</taxon>
        <taxon>Pseudomonadati</taxon>
        <taxon>Pseudomonadota</taxon>
        <taxon>Alphaproteobacteria</taxon>
        <taxon>Sphingomonadales</taxon>
        <taxon>Erythrobacteraceae</taxon>
        <taxon>Erythrobacter/Porphyrobacter group</taxon>
        <taxon>Erythrobacter</taxon>
    </lineage>
</organism>
<dbReference type="SUPFAM" id="SSF75169">
    <property type="entry name" value="DsrEFH-like"/>
    <property type="match status" value="1"/>
</dbReference>
<dbReference type="AlphaFoldDB" id="A0A1M7SSC8"/>
<proteinExistence type="predicted"/>
<dbReference type="OrthoDB" id="7206705at2"/>
<dbReference type="Proteomes" id="UP000184391">
    <property type="component" value="Unassembled WGS sequence"/>
</dbReference>
<evidence type="ECO:0000313" key="3">
    <source>
        <dbReference type="Proteomes" id="UP000184391"/>
    </source>
</evidence>
<dbReference type="InterPro" id="IPR003787">
    <property type="entry name" value="Sulphur_relay_DsrE/F-like"/>
</dbReference>
<dbReference type="EMBL" id="FRDF01000013">
    <property type="protein sequence ID" value="SHN61415.1"/>
    <property type="molecule type" value="Genomic_DNA"/>
</dbReference>